<name>A0AAX4L2P0_9CREN</name>
<organism evidence="1 2">
    <name type="scientific">Sulfolobus tengchongensis</name>
    <dbReference type="NCBI Taxonomy" id="207809"/>
    <lineage>
        <taxon>Archaea</taxon>
        <taxon>Thermoproteota</taxon>
        <taxon>Thermoprotei</taxon>
        <taxon>Sulfolobales</taxon>
        <taxon>Sulfolobaceae</taxon>
        <taxon>Sulfolobus</taxon>
    </lineage>
</organism>
<evidence type="ECO:0000313" key="2">
    <source>
        <dbReference type="Proteomes" id="UP001432202"/>
    </source>
</evidence>
<dbReference type="RefSeq" id="WP_338603770.1">
    <property type="nucleotide sequence ID" value="NZ_CP146016.1"/>
</dbReference>
<protein>
    <submittedName>
        <fullName evidence="1">Uncharacterized protein</fullName>
    </submittedName>
</protein>
<accession>A0AAX4L2P0</accession>
<keyword evidence="2" id="KW-1185">Reference proteome</keyword>
<dbReference type="Proteomes" id="UP001432202">
    <property type="component" value="Chromosome"/>
</dbReference>
<proteinExistence type="predicted"/>
<reference evidence="1 2" key="1">
    <citation type="submission" date="2024-02" db="EMBL/GenBank/DDBJ databases">
        <title>STSV induces naive adaptation in Sulfolobus.</title>
        <authorList>
            <person name="Xiang X."/>
            <person name="Song M."/>
        </authorList>
    </citation>
    <scope>NUCLEOTIDE SEQUENCE [LARGE SCALE GENOMIC DNA]</scope>
    <source>
        <strain evidence="1 2">RT2</strain>
    </source>
</reference>
<dbReference type="AlphaFoldDB" id="A0AAX4L2P0"/>
<gene>
    <name evidence="1" type="ORF">V6M85_05020</name>
</gene>
<sequence>MESQLETIINTLKRKKDKETIIEFLKTIRRYLPPSDDFSITLWKSGIYEYILDRNGVAIIRVAEDEYLPYMSAYEKRIDYSQLPENLLNNLDWKGILKQVRDIALEYAKRDKNFDKIADMVNHVVLENL</sequence>
<evidence type="ECO:0000313" key="1">
    <source>
        <dbReference type="EMBL" id="WWQ61441.1"/>
    </source>
</evidence>
<dbReference type="GeneID" id="89336106"/>
<dbReference type="EMBL" id="CP146016">
    <property type="protein sequence ID" value="WWQ61441.1"/>
    <property type="molecule type" value="Genomic_DNA"/>
</dbReference>